<feature type="compositionally biased region" description="Acidic residues" evidence="1">
    <location>
        <begin position="262"/>
        <end position="274"/>
    </location>
</feature>
<organism evidence="2 3">
    <name type="scientific">Flemingia macrophylla</name>
    <dbReference type="NCBI Taxonomy" id="520843"/>
    <lineage>
        <taxon>Eukaryota</taxon>
        <taxon>Viridiplantae</taxon>
        <taxon>Streptophyta</taxon>
        <taxon>Embryophyta</taxon>
        <taxon>Tracheophyta</taxon>
        <taxon>Spermatophyta</taxon>
        <taxon>Magnoliopsida</taxon>
        <taxon>eudicotyledons</taxon>
        <taxon>Gunneridae</taxon>
        <taxon>Pentapetalae</taxon>
        <taxon>rosids</taxon>
        <taxon>fabids</taxon>
        <taxon>Fabales</taxon>
        <taxon>Fabaceae</taxon>
        <taxon>Papilionoideae</taxon>
        <taxon>50 kb inversion clade</taxon>
        <taxon>NPAAA clade</taxon>
        <taxon>indigoferoid/millettioid clade</taxon>
        <taxon>Phaseoleae</taxon>
        <taxon>Flemingia</taxon>
    </lineage>
</organism>
<evidence type="ECO:0008006" key="4">
    <source>
        <dbReference type="Google" id="ProtNLM"/>
    </source>
</evidence>
<feature type="region of interest" description="Disordered" evidence="1">
    <location>
        <begin position="242"/>
        <end position="274"/>
    </location>
</feature>
<dbReference type="Pfam" id="PF05097">
    <property type="entry name" value="DUF688"/>
    <property type="match status" value="1"/>
</dbReference>
<reference evidence="2 3" key="1">
    <citation type="submission" date="2024-08" db="EMBL/GenBank/DDBJ databases">
        <title>Insights into the chromosomal genome structure of Flemingia macrophylla.</title>
        <authorList>
            <person name="Ding Y."/>
            <person name="Zhao Y."/>
            <person name="Bi W."/>
            <person name="Wu M."/>
            <person name="Zhao G."/>
            <person name="Gong Y."/>
            <person name="Li W."/>
            <person name="Zhang P."/>
        </authorList>
    </citation>
    <scope>NUCLEOTIDE SEQUENCE [LARGE SCALE GENOMIC DNA]</scope>
    <source>
        <strain evidence="2">DYQJB</strain>
        <tissue evidence="2">Leaf</tissue>
    </source>
</reference>
<comment type="caution">
    <text evidence="2">The sequence shown here is derived from an EMBL/GenBank/DDBJ whole genome shotgun (WGS) entry which is preliminary data.</text>
</comment>
<accession>A0ABD1M761</accession>
<name>A0ABD1M761_9FABA</name>
<dbReference type="EMBL" id="JBGMDY010000006">
    <property type="protein sequence ID" value="KAL2331624.1"/>
    <property type="molecule type" value="Genomic_DNA"/>
</dbReference>
<feature type="compositionally biased region" description="Basic and acidic residues" evidence="1">
    <location>
        <begin position="133"/>
        <end position="143"/>
    </location>
</feature>
<sequence length="578" mass="64959">MMLKDLMEEKKLNFNQPLLSVRRFSSTMASETDCKSKTDNSFLPSPPAYKSDLKSVPVRNAGTVPFVWEKVPGRPKDESKLQAQAVEEPPIVTPNFPPGRASHVKQQSLAEMRTGSTLSNSLRVTSLDKRVTKYSKEETKENGDSDSDDGDEAYKDALDTLSRTDLCFMSCSVNGLSGWDDQEFQPYGSFSSNRQQALDFMIDRFLPAAKAMISEAPKYSSKKALVGKAQQKLKNKELNKEISCSHNQNRPKALPHYSQDVDREESEDERDDCNENENYTATTCGRFPRFCLMNPIHGLRMMDKVKRNAAHGMQATSAASHIETTKEQAITPYGKMLVYSQSCYADEKETLDILVKSTHGNDLRRRGYSKFVSCERTQHDPSDKSHVVEKTLHIDSVHKAKSQTNNIGRDFETLRRDIGIYNNPSIDSGMQGLTVTQNQGRNSYQDLVVTSIPKVVECKKTNSESQVYSRERNSKILTQNSELGLKSQLAAKWFDQECILASSKVTHDRKINLESQCLTNLGHQKQYGGSYVPLPPALPSLKAPSESWLKRTLPTISKRNMTSHSKLLADIYALSQIP</sequence>
<protein>
    <recommendedName>
        <fullName evidence="4">DUF3741 domain-containing protein</fullName>
    </recommendedName>
</protein>
<dbReference type="AlphaFoldDB" id="A0ABD1M761"/>
<evidence type="ECO:0000256" key="1">
    <source>
        <dbReference type="SAM" id="MobiDB-lite"/>
    </source>
</evidence>
<keyword evidence="3" id="KW-1185">Reference proteome</keyword>
<feature type="region of interest" description="Disordered" evidence="1">
    <location>
        <begin position="133"/>
        <end position="152"/>
    </location>
</feature>
<evidence type="ECO:0000313" key="2">
    <source>
        <dbReference type="EMBL" id="KAL2331624.1"/>
    </source>
</evidence>
<evidence type="ECO:0000313" key="3">
    <source>
        <dbReference type="Proteomes" id="UP001603857"/>
    </source>
</evidence>
<gene>
    <name evidence="2" type="ORF">Fmac_019205</name>
</gene>
<dbReference type="Proteomes" id="UP001603857">
    <property type="component" value="Unassembled WGS sequence"/>
</dbReference>
<dbReference type="InterPro" id="IPR007789">
    <property type="entry name" value="DUF688"/>
</dbReference>
<proteinExistence type="predicted"/>
<dbReference type="PANTHER" id="PTHR33671">
    <property type="entry name" value="N-METHYLTRANSFERASE, PUTATIVE (DUF688)-RELATED"/>
    <property type="match status" value="1"/>
</dbReference>
<dbReference type="PANTHER" id="PTHR33671:SF2">
    <property type="entry name" value="N-METHYLTRANSFERASE, PUTATIVE (DUF688)-RELATED"/>
    <property type="match status" value="1"/>
</dbReference>